<dbReference type="Gene3D" id="1.10.10.520">
    <property type="entry name" value="Ubiquitin activating enzymes (Uba3). Chain: B, domain 2"/>
    <property type="match status" value="1"/>
</dbReference>
<evidence type="ECO:0000259" key="14">
    <source>
        <dbReference type="Pfam" id="PF00899"/>
    </source>
</evidence>
<feature type="binding site" evidence="10">
    <location>
        <position position="78"/>
    </location>
    <ligand>
        <name>ATP</name>
        <dbReference type="ChEBI" id="CHEBI:30616"/>
    </ligand>
</feature>
<keyword evidence="6 8" id="KW-0862">Zinc</keyword>
<dbReference type="InterPro" id="IPR023318">
    <property type="entry name" value="Ub_act_enz_dom_a_sf"/>
</dbReference>
<organism evidence="17 18">
    <name type="scientific">Rozella allomycis (strain CSF55)</name>
    <dbReference type="NCBI Taxonomy" id="988480"/>
    <lineage>
        <taxon>Eukaryota</taxon>
        <taxon>Fungi</taxon>
        <taxon>Fungi incertae sedis</taxon>
        <taxon>Cryptomycota</taxon>
        <taxon>Cryptomycota incertae sedis</taxon>
        <taxon>Rozella</taxon>
    </lineage>
</organism>
<evidence type="ECO:0000256" key="5">
    <source>
        <dbReference type="ARBA" id="ARBA00022786"/>
    </source>
</evidence>
<dbReference type="EMBL" id="KE560907">
    <property type="protein sequence ID" value="EPZ34832.1"/>
    <property type="molecule type" value="Genomic_DNA"/>
</dbReference>
<dbReference type="PIRSF" id="PIRSF039133">
    <property type="entry name" value="SUMO_E1B"/>
    <property type="match status" value="1"/>
</dbReference>
<dbReference type="InterPro" id="IPR030661">
    <property type="entry name" value="Uba2"/>
</dbReference>
<dbReference type="PROSITE" id="PS00865">
    <property type="entry name" value="UBIQUITIN_ACTIVAT_2"/>
    <property type="match status" value="1"/>
</dbReference>
<feature type="domain" description="THIF-type NAD/FAD binding fold" evidence="14">
    <location>
        <begin position="12"/>
        <end position="396"/>
    </location>
</feature>
<keyword evidence="3 8" id="KW-0479">Metal-binding</keyword>
<dbReference type="GO" id="GO:0005524">
    <property type="term" value="F:ATP binding"/>
    <property type="evidence" value="ECO:0007669"/>
    <property type="project" value="UniProtKB-UniRule"/>
</dbReference>
<evidence type="ECO:0000256" key="6">
    <source>
        <dbReference type="ARBA" id="ARBA00022833"/>
    </source>
</evidence>
<evidence type="ECO:0000256" key="12">
    <source>
        <dbReference type="PROSITE-ProRule" id="PRU10132"/>
    </source>
</evidence>
<dbReference type="GO" id="GO:0046872">
    <property type="term" value="F:metal ion binding"/>
    <property type="evidence" value="ECO:0007669"/>
    <property type="project" value="UniProtKB-KW"/>
</dbReference>
<dbReference type="Pfam" id="PF14732">
    <property type="entry name" value="UAE_UbL"/>
    <property type="match status" value="1"/>
</dbReference>
<dbReference type="PANTHER" id="PTHR10953">
    <property type="entry name" value="UBIQUITIN-ACTIVATING ENZYME E1"/>
    <property type="match status" value="1"/>
</dbReference>
<evidence type="ECO:0000256" key="8">
    <source>
        <dbReference type="PIRNR" id="PIRNR039133"/>
    </source>
</evidence>
<dbReference type="InterPro" id="IPR033127">
    <property type="entry name" value="UBQ-activ_enz_E1_Cys_AS"/>
</dbReference>
<evidence type="ECO:0000256" key="10">
    <source>
        <dbReference type="PIRSR" id="PIRSR039133-2"/>
    </source>
</evidence>
<accession>A0A075AX44</accession>
<dbReference type="InterPro" id="IPR035985">
    <property type="entry name" value="Ubiquitin-activating_enz"/>
</dbReference>
<evidence type="ECO:0000256" key="13">
    <source>
        <dbReference type="SAM" id="MobiDB-lite"/>
    </source>
</evidence>
<keyword evidence="4 8" id="KW-0547">Nucleotide-binding</keyword>
<dbReference type="Gene3D" id="3.10.290.20">
    <property type="entry name" value="Ubiquitin-like 2 activating enzyme e1b. Chain: B, domain 3"/>
    <property type="match status" value="1"/>
</dbReference>
<feature type="active site" description="Glycyl thioester intermediate" evidence="9 12">
    <location>
        <position position="178"/>
    </location>
</feature>
<dbReference type="InterPro" id="IPR019572">
    <property type="entry name" value="UBA_E1_SCCH"/>
</dbReference>
<evidence type="ECO:0000256" key="4">
    <source>
        <dbReference type="ARBA" id="ARBA00022741"/>
    </source>
</evidence>
<feature type="domain" description="Ubiquitin/SUMO-activating enzyme ubiquitin-like" evidence="16">
    <location>
        <begin position="427"/>
        <end position="507"/>
    </location>
</feature>
<feature type="region of interest" description="Disordered" evidence="13">
    <location>
        <begin position="209"/>
        <end position="231"/>
    </location>
</feature>
<dbReference type="AlphaFoldDB" id="A0A075AX44"/>
<gene>
    <name evidence="17" type="ORF">O9G_002430</name>
</gene>
<sequence length="557" mass="63136">MQNKKYSHLDILFTETDKKKLSELKVLLVGAGGIGCEVLKNLVLLGIPFIDVIDLDTIDISNLNRQFLFQKPHVGKPKSIVARESVRRFNDDENIVITSYMQKIQEFNAEFFERFDIVINALDNADARSYVNKMCLFTGKPLIETGTAGHLGQTTCHFSGVQCFDCEPREAQKTFPVCTIRSTPSAPIHCIVWAKNFLFPKLFQKLEEENDNDENSEDKESRKNEEDGYKKLLNERNNKEFEKMILKKVYKDDIIKLASLEKLWKGKKKPQPISSFDAKQPSNDSQKVWSLEENVFVFLKSVKNLNERFLDGQELFFDKDDEDAMEFVTSASNLRSIVFEIQTKSLFQAKSMAGNIIPAIATSNAMVSSLAIISLIKLLKNEKSKLGTTFLSPHPLPKVPRLLTHCKTLSRPDQNCSFCSANRAITKVDTNETNLNSFINLIASSFEFEAEEATVMIDGRLLFDPDFDDNLEKSLNSLGIKDASIVVVSTENEEQHPIYISIVHSQADQPMIYNIVKAANLKKRKAESESDDSDREIDAKKIKSVEVIADQDFVLIE</sequence>
<dbReference type="GO" id="GO:0031510">
    <property type="term" value="C:SUMO activating enzyme complex"/>
    <property type="evidence" value="ECO:0007669"/>
    <property type="project" value="UniProtKB-UniRule"/>
</dbReference>
<dbReference type="Gene3D" id="3.50.50.80">
    <property type="entry name" value="Ubiquitin-activating enzyme E1, inactive adenylation domain, subdomain 1"/>
    <property type="match status" value="1"/>
</dbReference>
<feature type="binding site" evidence="11">
    <location>
        <position position="419"/>
    </location>
    <ligand>
        <name>Zn(2+)</name>
        <dbReference type="ChEBI" id="CHEBI:29105"/>
    </ligand>
</feature>
<dbReference type="GO" id="GO:0016925">
    <property type="term" value="P:protein sumoylation"/>
    <property type="evidence" value="ECO:0007669"/>
    <property type="project" value="UniProtKB-UniRule"/>
</dbReference>
<feature type="compositionally biased region" description="Basic and acidic residues" evidence="13">
    <location>
        <begin position="218"/>
        <end position="231"/>
    </location>
</feature>
<evidence type="ECO:0000259" key="15">
    <source>
        <dbReference type="Pfam" id="PF10585"/>
    </source>
</evidence>
<dbReference type="GO" id="GO:0019948">
    <property type="term" value="F:SUMO activating enzyme activity"/>
    <property type="evidence" value="ECO:0007669"/>
    <property type="project" value="UniProtKB-UniRule"/>
</dbReference>
<evidence type="ECO:0000256" key="1">
    <source>
        <dbReference type="ARBA" id="ARBA00004718"/>
    </source>
</evidence>
<proteinExistence type="inferred from homology"/>
<dbReference type="Pfam" id="PF10585">
    <property type="entry name" value="UBA_E1_SCCH"/>
    <property type="match status" value="1"/>
</dbReference>
<evidence type="ECO:0000259" key="16">
    <source>
        <dbReference type="Pfam" id="PF14732"/>
    </source>
</evidence>
<dbReference type="HOGENOM" id="CLU_013325_7_4_1"/>
<dbReference type="SUPFAM" id="SSF69572">
    <property type="entry name" value="Activating enzymes of the ubiquitin-like proteins"/>
    <property type="match status" value="1"/>
</dbReference>
<evidence type="ECO:0000313" key="17">
    <source>
        <dbReference type="EMBL" id="EPZ34832.1"/>
    </source>
</evidence>
<evidence type="ECO:0000256" key="9">
    <source>
        <dbReference type="PIRSR" id="PIRSR039133-1"/>
    </source>
</evidence>
<dbReference type="InterPro" id="IPR045886">
    <property type="entry name" value="ThiF/MoeB/HesA"/>
</dbReference>
<reference evidence="17 18" key="1">
    <citation type="journal article" date="2013" name="Curr. Biol.">
        <title>Shared signatures of parasitism and phylogenomics unite Cryptomycota and microsporidia.</title>
        <authorList>
            <person name="James T.Y."/>
            <person name="Pelin A."/>
            <person name="Bonen L."/>
            <person name="Ahrendt S."/>
            <person name="Sain D."/>
            <person name="Corradi N."/>
            <person name="Stajich J.E."/>
        </authorList>
    </citation>
    <scope>NUCLEOTIDE SEQUENCE [LARGE SCALE GENOMIC DNA]</scope>
    <source>
        <strain evidence="17 18">CSF55</strain>
    </source>
</reference>
<dbReference type="PANTHER" id="PTHR10953:SF5">
    <property type="entry name" value="SUMO-ACTIVATING ENZYME SUBUNIT 2"/>
    <property type="match status" value="1"/>
</dbReference>
<dbReference type="STRING" id="988480.A0A075AX44"/>
<keyword evidence="7 8" id="KW-0067">ATP-binding</keyword>
<dbReference type="InterPro" id="IPR028077">
    <property type="entry name" value="UAE_UbL_dom"/>
</dbReference>
<feature type="binding site" evidence="11">
    <location>
        <position position="166"/>
    </location>
    <ligand>
        <name>Zn(2+)</name>
        <dbReference type="ChEBI" id="CHEBI:29105"/>
    </ligand>
</feature>
<protein>
    <recommendedName>
        <fullName evidence="8">Ubiquitin-activating enzyme E1-like</fullName>
    </recommendedName>
</protein>
<feature type="binding site" evidence="10">
    <location>
        <begin position="30"/>
        <end position="35"/>
    </location>
    <ligand>
        <name>ATP</name>
        <dbReference type="ChEBI" id="CHEBI:30616"/>
    </ligand>
</feature>
<dbReference type="OrthoDB" id="10255449at2759"/>
<evidence type="ECO:0000313" key="18">
    <source>
        <dbReference type="Proteomes" id="UP000030755"/>
    </source>
</evidence>
<dbReference type="FunFam" id="3.50.50.80:FF:000002">
    <property type="entry name" value="SUMO-activating enzyme subunit 2"/>
    <property type="match status" value="1"/>
</dbReference>
<dbReference type="InterPro" id="IPR042449">
    <property type="entry name" value="Ub-E1_IAD_1"/>
</dbReference>
<dbReference type="InterPro" id="IPR000594">
    <property type="entry name" value="ThiF_NAD_FAD-bd"/>
</dbReference>
<feature type="domain" description="Ubiquitin-activating enzyme SCCH" evidence="15">
    <location>
        <begin position="279"/>
        <end position="350"/>
    </location>
</feature>
<feature type="binding site" evidence="10">
    <location>
        <position position="54"/>
    </location>
    <ligand>
        <name>ATP</name>
        <dbReference type="ChEBI" id="CHEBI:30616"/>
    </ligand>
</feature>
<evidence type="ECO:0000256" key="2">
    <source>
        <dbReference type="ARBA" id="ARBA00005673"/>
    </source>
</evidence>
<dbReference type="OMA" id="TPSEHIH"/>
<feature type="binding site" evidence="10">
    <location>
        <begin position="123"/>
        <end position="128"/>
    </location>
    <ligand>
        <name>ATP</name>
        <dbReference type="ChEBI" id="CHEBI:30616"/>
    </ligand>
</feature>
<comment type="similarity">
    <text evidence="2 8">Belongs to the ubiquitin-activating E1 family.</text>
</comment>
<keyword evidence="18" id="KW-1185">Reference proteome</keyword>
<name>A0A075AX44_ROZAC</name>
<dbReference type="GO" id="GO:0005737">
    <property type="term" value="C:cytoplasm"/>
    <property type="evidence" value="ECO:0007669"/>
    <property type="project" value="TreeGrafter"/>
</dbReference>
<dbReference type="UniPathway" id="UPA00886"/>
<evidence type="ECO:0000256" key="11">
    <source>
        <dbReference type="PIRSR" id="PIRSR039133-3"/>
    </source>
</evidence>
<feature type="binding site" evidence="11">
    <location>
        <position position="416"/>
    </location>
    <ligand>
        <name>Zn(2+)</name>
        <dbReference type="ChEBI" id="CHEBI:29105"/>
    </ligand>
</feature>
<comment type="pathway">
    <text evidence="1 8">Protein modification; protein sumoylation.</text>
</comment>
<feature type="binding site" evidence="11">
    <location>
        <position position="163"/>
    </location>
    <ligand>
        <name>Zn(2+)</name>
        <dbReference type="ChEBI" id="CHEBI:29105"/>
    </ligand>
</feature>
<evidence type="ECO:0000256" key="7">
    <source>
        <dbReference type="ARBA" id="ARBA00022840"/>
    </source>
</evidence>
<evidence type="ECO:0000256" key="3">
    <source>
        <dbReference type="ARBA" id="ARBA00022723"/>
    </source>
</evidence>
<comment type="subunit">
    <text evidence="8">Heterodimer.</text>
</comment>
<keyword evidence="5 8" id="KW-0833">Ubl conjugation pathway</keyword>
<dbReference type="Pfam" id="PF00899">
    <property type="entry name" value="ThiF"/>
    <property type="match status" value="1"/>
</dbReference>
<dbReference type="Proteomes" id="UP000030755">
    <property type="component" value="Unassembled WGS sequence"/>
</dbReference>
<feature type="binding site" evidence="10">
    <location>
        <begin position="62"/>
        <end position="65"/>
    </location>
    <ligand>
        <name>ATP</name>
        <dbReference type="ChEBI" id="CHEBI:30616"/>
    </ligand>
</feature>